<gene>
    <name evidence="1" type="ORF">QE152_g4434</name>
</gene>
<protein>
    <submittedName>
        <fullName evidence="1">Uncharacterized protein</fullName>
    </submittedName>
</protein>
<name>A0AAW1N0S9_POPJA</name>
<accession>A0AAW1N0S9</accession>
<dbReference type="EMBL" id="JASPKY010000022">
    <property type="protein sequence ID" value="KAK9752254.1"/>
    <property type="molecule type" value="Genomic_DNA"/>
</dbReference>
<comment type="caution">
    <text evidence="1">The sequence shown here is derived from an EMBL/GenBank/DDBJ whole genome shotgun (WGS) entry which is preliminary data.</text>
</comment>
<evidence type="ECO:0000313" key="2">
    <source>
        <dbReference type="Proteomes" id="UP001458880"/>
    </source>
</evidence>
<sequence length="110" mass="13141">MSRKRFITLEEALEYAFSEDIERDILLLPPEVDDLTTKNLQMMRKWVHRLLQIHQEKCLLKNLKKLRCPMNLREAIHRKKLLSLYTIAKMTLHCRQSNAQSGQRRLIGKI</sequence>
<dbReference type="AlphaFoldDB" id="A0AAW1N0S9"/>
<dbReference type="Proteomes" id="UP001458880">
    <property type="component" value="Unassembled WGS sequence"/>
</dbReference>
<reference evidence="1 2" key="1">
    <citation type="journal article" date="2024" name="BMC Genomics">
        <title>De novo assembly and annotation of Popillia japonica's genome with initial clues to its potential as an invasive pest.</title>
        <authorList>
            <person name="Cucini C."/>
            <person name="Boschi S."/>
            <person name="Funari R."/>
            <person name="Cardaioli E."/>
            <person name="Iannotti N."/>
            <person name="Marturano G."/>
            <person name="Paoli F."/>
            <person name="Bruttini M."/>
            <person name="Carapelli A."/>
            <person name="Frati F."/>
            <person name="Nardi F."/>
        </authorList>
    </citation>
    <scope>NUCLEOTIDE SEQUENCE [LARGE SCALE GENOMIC DNA]</scope>
    <source>
        <strain evidence="1">DMR45628</strain>
    </source>
</reference>
<evidence type="ECO:0000313" key="1">
    <source>
        <dbReference type="EMBL" id="KAK9752254.1"/>
    </source>
</evidence>
<keyword evidence="2" id="KW-1185">Reference proteome</keyword>
<organism evidence="1 2">
    <name type="scientific">Popillia japonica</name>
    <name type="common">Japanese beetle</name>
    <dbReference type="NCBI Taxonomy" id="7064"/>
    <lineage>
        <taxon>Eukaryota</taxon>
        <taxon>Metazoa</taxon>
        <taxon>Ecdysozoa</taxon>
        <taxon>Arthropoda</taxon>
        <taxon>Hexapoda</taxon>
        <taxon>Insecta</taxon>
        <taxon>Pterygota</taxon>
        <taxon>Neoptera</taxon>
        <taxon>Endopterygota</taxon>
        <taxon>Coleoptera</taxon>
        <taxon>Polyphaga</taxon>
        <taxon>Scarabaeiformia</taxon>
        <taxon>Scarabaeidae</taxon>
        <taxon>Rutelinae</taxon>
        <taxon>Popillia</taxon>
    </lineage>
</organism>
<proteinExistence type="predicted"/>